<feature type="transmembrane region" description="Helical" evidence="2">
    <location>
        <begin position="209"/>
        <end position="227"/>
    </location>
</feature>
<name>A0A0P1IN61_9RHOB</name>
<feature type="transmembrane region" description="Helical" evidence="2">
    <location>
        <begin position="6"/>
        <end position="22"/>
    </location>
</feature>
<dbReference type="RefSeq" id="WP_058313972.1">
    <property type="nucleotide sequence ID" value="NZ_CYTO01000024.1"/>
</dbReference>
<feature type="transmembrane region" description="Helical" evidence="2">
    <location>
        <begin position="239"/>
        <end position="269"/>
    </location>
</feature>
<dbReference type="AlphaFoldDB" id="A0A0P1IN61"/>
<feature type="transmembrane region" description="Helical" evidence="2">
    <location>
        <begin position="87"/>
        <end position="104"/>
    </location>
</feature>
<gene>
    <name evidence="3" type="ORF">TA5114_00744</name>
</gene>
<evidence type="ECO:0000313" key="3">
    <source>
        <dbReference type="EMBL" id="CUK24955.1"/>
    </source>
</evidence>
<keyword evidence="3" id="KW-0436">Ligase</keyword>
<feature type="transmembrane region" description="Helical" evidence="2">
    <location>
        <begin position="29"/>
        <end position="48"/>
    </location>
</feature>
<feature type="transmembrane region" description="Helical" evidence="2">
    <location>
        <begin position="153"/>
        <end position="171"/>
    </location>
</feature>
<dbReference type="PANTHER" id="PTHR37422:SF13">
    <property type="entry name" value="LIPOPOLYSACCHARIDE BIOSYNTHESIS PROTEIN PA4999-RELATED"/>
    <property type="match status" value="1"/>
</dbReference>
<dbReference type="Proteomes" id="UP000051184">
    <property type="component" value="Unassembled WGS sequence"/>
</dbReference>
<dbReference type="GO" id="GO:0016874">
    <property type="term" value="F:ligase activity"/>
    <property type="evidence" value="ECO:0007669"/>
    <property type="project" value="UniProtKB-KW"/>
</dbReference>
<evidence type="ECO:0000256" key="1">
    <source>
        <dbReference type="SAM" id="MobiDB-lite"/>
    </source>
</evidence>
<dbReference type="STRING" id="1715691.TA5113_02391"/>
<keyword evidence="2" id="KW-0472">Membrane</keyword>
<evidence type="ECO:0000313" key="4">
    <source>
        <dbReference type="Proteomes" id="UP000051184"/>
    </source>
</evidence>
<protein>
    <submittedName>
        <fullName evidence="3">Lipid A core-O-antigen ligase</fullName>
    </submittedName>
</protein>
<keyword evidence="2" id="KW-1133">Transmembrane helix</keyword>
<proteinExistence type="predicted"/>
<dbReference type="EMBL" id="CYUE01000006">
    <property type="protein sequence ID" value="CUK24955.1"/>
    <property type="molecule type" value="Genomic_DNA"/>
</dbReference>
<feature type="transmembrane region" description="Helical" evidence="2">
    <location>
        <begin position="60"/>
        <end position="75"/>
    </location>
</feature>
<feature type="region of interest" description="Disordered" evidence="1">
    <location>
        <begin position="476"/>
        <end position="504"/>
    </location>
</feature>
<feature type="transmembrane region" description="Helical" evidence="2">
    <location>
        <begin position="124"/>
        <end position="141"/>
    </location>
</feature>
<sequence length="504" mass="56272">MPNAIAYLALALWPLLMFVFFKRLPVGRALILSFLGAYLLLPPQPAAFDFPLLPPLNKDTLPNVVALLLVIFVVRERVQFLPRSKVGIALVAAFIFSPVFTIFTNGEPLIFANNSLRGLYERDIVALIFTQTLILVGFVLARQFLGNREGLRDLLFVFLVSGLIYSFPMLLEVRLSPQLNVWIYGYFPHVFEQVIRAGGYRATVFLSHGIWAAIFIMMALASAIILWRNSPKGGRSWFFIAAIFLGFVLVLNKTLGPVVYATLFVILVLFTGWKFQARVAVVMAALVLIYPLAKSINAVPEERILAVASAASEERSNSLRFRFDNENILLDRAMEKPLFGWGTWGRNHVHDAFSGEITTVSDGRWVITIGVYGWLGFLAEFGLLTLPIFMFAYHSSASQRADQQRWRQSVSNEIPVKKQLEDRIARYVPSPIGGSLALLLAVNVADLIPNATLTPMTWLIAGALLGYAEKIADKTDNNMQVRPKPTLSDSSNRIELPKGPRTIL</sequence>
<reference evidence="4" key="1">
    <citation type="submission" date="2015-09" db="EMBL/GenBank/DDBJ databases">
        <authorList>
            <person name="Rodrigo-Torres Lidia"/>
            <person name="Arahal R.David."/>
        </authorList>
    </citation>
    <scope>NUCLEOTIDE SEQUENCE [LARGE SCALE GENOMIC DNA]</scope>
    <source>
        <strain evidence="4">CECT 5114</strain>
    </source>
</reference>
<dbReference type="PANTHER" id="PTHR37422">
    <property type="entry name" value="TEICHURONIC ACID BIOSYNTHESIS PROTEIN TUAE"/>
    <property type="match status" value="1"/>
</dbReference>
<keyword evidence="4" id="KW-1185">Reference proteome</keyword>
<feature type="transmembrane region" description="Helical" evidence="2">
    <location>
        <begin position="371"/>
        <end position="393"/>
    </location>
</feature>
<dbReference type="InterPro" id="IPR051533">
    <property type="entry name" value="WaaL-like"/>
</dbReference>
<accession>A0A0P1IN61</accession>
<evidence type="ECO:0000256" key="2">
    <source>
        <dbReference type="SAM" id="Phobius"/>
    </source>
</evidence>
<keyword evidence="2" id="KW-0812">Transmembrane</keyword>
<organism evidence="3 4">
    <name type="scientific">Cognatishimia activa</name>
    <dbReference type="NCBI Taxonomy" id="1715691"/>
    <lineage>
        <taxon>Bacteria</taxon>
        <taxon>Pseudomonadati</taxon>
        <taxon>Pseudomonadota</taxon>
        <taxon>Alphaproteobacteria</taxon>
        <taxon>Rhodobacterales</taxon>
        <taxon>Paracoccaceae</taxon>
        <taxon>Cognatishimia</taxon>
    </lineage>
</organism>